<evidence type="ECO:0000313" key="4">
    <source>
        <dbReference type="Proteomes" id="UP000095787"/>
    </source>
</evidence>
<feature type="chain" id="PRO_5008020676" evidence="2">
    <location>
        <begin position="23"/>
        <end position="57"/>
    </location>
</feature>
<proteinExistence type="predicted"/>
<dbReference type="PROSITE" id="PS51257">
    <property type="entry name" value="PROKAR_LIPOPROTEIN"/>
    <property type="match status" value="1"/>
</dbReference>
<evidence type="ECO:0000313" key="3">
    <source>
        <dbReference type="EMBL" id="CUO36321.1"/>
    </source>
</evidence>
<accession>A0A174EF08</accession>
<organism evidence="3 4">
    <name type="scientific">[Ruminococcus] torques</name>
    <dbReference type="NCBI Taxonomy" id="33039"/>
    <lineage>
        <taxon>Bacteria</taxon>
        <taxon>Bacillati</taxon>
        <taxon>Bacillota</taxon>
        <taxon>Clostridia</taxon>
        <taxon>Lachnospirales</taxon>
        <taxon>Lachnospiraceae</taxon>
        <taxon>Mediterraneibacter</taxon>
    </lineage>
</organism>
<feature type="signal peptide" evidence="2">
    <location>
        <begin position="1"/>
        <end position="22"/>
    </location>
</feature>
<gene>
    <name evidence="3" type="ORF">ERS852456_02347</name>
</gene>
<dbReference type="AlphaFoldDB" id="A0A174EF08"/>
<name>A0A174EF08_9FIRM</name>
<evidence type="ECO:0000256" key="2">
    <source>
        <dbReference type="SAM" id="SignalP"/>
    </source>
</evidence>
<evidence type="ECO:0000256" key="1">
    <source>
        <dbReference type="SAM" id="MobiDB-lite"/>
    </source>
</evidence>
<feature type="region of interest" description="Disordered" evidence="1">
    <location>
        <begin position="33"/>
        <end position="57"/>
    </location>
</feature>
<dbReference type="Proteomes" id="UP000095787">
    <property type="component" value="Unassembled WGS sequence"/>
</dbReference>
<reference evidence="3 4" key="1">
    <citation type="submission" date="2015-09" db="EMBL/GenBank/DDBJ databases">
        <authorList>
            <consortium name="Pathogen Informatics"/>
        </authorList>
    </citation>
    <scope>NUCLEOTIDE SEQUENCE [LARGE SCALE GENOMIC DNA]</scope>
    <source>
        <strain evidence="3 4">2789STDY5834841</strain>
    </source>
</reference>
<feature type="compositionally biased region" description="Acidic residues" evidence="1">
    <location>
        <begin position="34"/>
        <end position="43"/>
    </location>
</feature>
<dbReference type="EMBL" id="CYZO01000037">
    <property type="protein sequence ID" value="CUO36321.1"/>
    <property type="molecule type" value="Genomic_DNA"/>
</dbReference>
<sequence length="57" mass="6165">MVLRKKSILLIMVFLIGGFVCACGKEDSVAGESLVEDTEEVSSTEETKNTEEEAAVQ</sequence>
<protein>
    <submittedName>
        <fullName evidence="3">Uncharacterized protein</fullName>
    </submittedName>
</protein>
<keyword evidence="2" id="KW-0732">Signal</keyword>